<evidence type="ECO:0000313" key="2">
    <source>
        <dbReference type="Proteomes" id="UP000825935"/>
    </source>
</evidence>
<evidence type="ECO:0000313" key="1">
    <source>
        <dbReference type="EMBL" id="KAH7422008.1"/>
    </source>
</evidence>
<proteinExistence type="predicted"/>
<organism evidence="1 2">
    <name type="scientific">Ceratopteris richardii</name>
    <name type="common">Triangle waterfern</name>
    <dbReference type="NCBI Taxonomy" id="49495"/>
    <lineage>
        <taxon>Eukaryota</taxon>
        <taxon>Viridiplantae</taxon>
        <taxon>Streptophyta</taxon>
        <taxon>Embryophyta</taxon>
        <taxon>Tracheophyta</taxon>
        <taxon>Polypodiopsida</taxon>
        <taxon>Polypodiidae</taxon>
        <taxon>Polypodiales</taxon>
        <taxon>Pteridineae</taxon>
        <taxon>Pteridaceae</taxon>
        <taxon>Parkerioideae</taxon>
        <taxon>Ceratopteris</taxon>
    </lineage>
</organism>
<dbReference type="AlphaFoldDB" id="A0A8T2THP0"/>
<keyword evidence="2" id="KW-1185">Reference proteome</keyword>
<name>A0A8T2THP0_CERRI</name>
<dbReference type="EMBL" id="CM035418">
    <property type="protein sequence ID" value="KAH7422008.1"/>
    <property type="molecule type" value="Genomic_DNA"/>
</dbReference>
<dbReference type="Proteomes" id="UP000825935">
    <property type="component" value="Chromosome 13"/>
</dbReference>
<protein>
    <submittedName>
        <fullName evidence="1">Uncharacterized protein</fullName>
    </submittedName>
</protein>
<accession>A0A8T2THP0</accession>
<reference evidence="1" key="1">
    <citation type="submission" date="2021-08" db="EMBL/GenBank/DDBJ databases">
        <title>WGS assembly of Ceratopteris richardii.</title>
        <authorList>
            <person name="Marchant D.B."/>
            <person name="Chen G."/>
            <person name="Jenkins J."/>
            <person name="Shu S."/>
            <person name="Leebens-Mack J."/>
            <person name="Grimwood J."/>
            <person name="Schmutz J."/>
            <person name="Soltis P."/>
            <person name="Soltis D."/>
            <person name="Chen Z.-H."/>
        </authorList>
    </citation>
    <scope>NUCLEOTIDE SEQUENCE</scope>
    <source>
        <strain evidence="1">Whitten #5841</strain>
        <tissue evidence="1">Leaf</tissue>
    </source>
</reference>
<gene>
    <name evidence="1" type="ORF">KP509_13G085900</name>
</gene>
<sequence>MWKGQYRFFTCRHQILFDGLWINNYIVQEEPSFLCVSTLFTTFKLCSKVVEATLIFLAEVLWHDSLISCARTVSLICMSDSVMIAVFSALWHASLLNFERNVHSFTYMSSF</sequence>
<comment type="caution">
    <text evidence="1">The sequence shown here is derived from an EMBL/GenBank/DDBJ whole genome shotgun (WGS) entry which is preliminary data.</text>
</comment>